<reference evidence="3 4" key="1">
    <citation type="journal article" date="2016" name="Syst. Appl. Microbiol.">
        <title>Pararhizobium polonicum sp. nov. isolated from tumors on stone fruit rootstocks.</title>
        <authorList>
            <person name="Pulawska J."/>
            <person name="Kuzmanovic N."/>
            <person name="Willems A."/>
            <person name="Pothier J.F."/>
        </authorList>
    </citation>
    <scope>NUCLEOTIDE SEQUENCE [LARGE SCALE GENOMIC DNA]</scope>
    <source>
        <strain evidence="3 4">F5.1</strain>
    </source>
</reference>
<dbReference type="PANTHER" id="PTHR30441:SF4">
    <property type="entry name" value="PROTEIN ASMA"/>
    <property type="match status" value="1"/>
</dbReference>
<dbReference type="PATRIC" id="fig|1612624.7.peg.5969"/>
<dbReference type="Proteomes" id="UP000093111">
    <property type="component" value="Unassembled WGS sequence"/>
</dbReference>
<evidence type="ECO:0000313" key="3">
    <source>
        <dbReference type="EMBL" id="OBZ93966.1"/>
    </source>
</evidence>
<dbReference type="RefSeq" id="WP_068955903.1">
    <property type="nucleotide sequence ID" value="NZ_LGLV01000012.1"/>
</dbReference>
<dbReference type="InterPro" id="IPR017023">
    <property type="entry name" value="UCP034039"/>
</dbReference>
<evidence type="ECO:0000313" key="4">
    <source>
        <dbReference type="Proteomes" id="UP000093111"/>
    </source>
</evidence>
<name>A0A1C7NYZ4_9HYPH</name>
<dbReference type="PIRSF" id="PIRSF034039">
    <property type="entry name" value="UCP034039"/>
    <property type="match status" value="1"/>
</dbReference>
<gene>
    <name evidence="3" type="ORF">ADU59_19985</name>
</gene>
<dbReference type="GO" id="GO:0090313">
    <property type="term" value="P:regulation of protein targeting to membrane"/>
    <property type="evidence" value="ECO:0007669"/>
    <property type="project" value="TreeGrafter"/>
</dbReference>
<protein>
    <recommendedName>
        <fullName evidence="2">AsmA domain-containing protein</fullName>
    </recommendedName>
</protein>
<dbReference type="OrthoDB" id="9816380at2"/>
<dbReference type="EMBL" id="LGLV01000012">
    <property type="protein sequence ID" value="OBZ93966.1"/>
    <property type="molecule type" value="Genomic_DNA"/>
</dbReference>
<feature type="region of interest" description="Disordered" evidence="1">
    <location>
        <begin position="1202"/>
        <end position="1282"/>
    </location>
</feature>
<dbReference type="PANTHER" id="PTHR30441">
    <property type="entry name" value="DUF748 DOMAIN-CONTAINING PROTEIN"/>
    <property type="match status" value="1"/>
</dbReference>
<dbReference type="Pfam" id="PF05170">
    <property type="entry name" value="AsmA"/>
    <property type="match status" value="1"/>
</dbReference>
<feature type="compositionally biased region" description="Low complexity" evidence="1">
    <location>
        <begin position="1202"/>
        <end position="1211"/>
    </location>
</feature>
<dbReference type="STRING" id="1612624.ADU59_19985"/>
<accession>A0A1C7NYZ4</accession>
<keyword evidence="4" id="KW-1185">Reference proteome</keyword>
<organism evidence="3 4">
    <name type="scientific">Pararhizobium polonicum</name>
    <dbReference type="NCBI Taxonomy" id="1612624"/>
    <lineage>
        <taxon>Bacteria</taxon>
        <taxon>Pseudomonadati</taxon>
        <taxon>Pseudomonadota</taxon>
        <taxon>Alphaproteobacteria</taxon>
        <taxon>Hyphomicrobiales</taxon>
        <taxon>Rhizobiaceae</taxon>
        <taxon>Rhizobium/Agrobacterium group</taxon>
        <taxon>Pararhizobium</taxon>
    </lineage>
</organism>
<evidence type="ECO:0000256" key="1">
    <source>
        <dbReference type="SAM" id="MobiDB-lite"/>
    </source>
</evidence>
<dbReference type="InterPro" id="IPR052894">
    <property type="entry name" value="AsmA-related"/>
</dbReference>
<feature type="compositionally biased region" description="Low complexity" evidence="1">
    <location>
        <begin position="1250"/>
        <end position="1270"/>
    </location>
</feature>
<sequence>MLSRILVFVGGLLVVALFAALIAPLFVDWTDFRKDFEREASRIMGKPVVVHGSVDARLLPFPSVTLNDVRVGQSETGEPLIQVEHFSMDAELAPFLSGEALIFDMRLESPKAKIRLLPDGTLDWARGRKASIPAKTVILENVAITGGQIDFIDEQTGRTRHITGLQADLSARSLAGPWKVEGRAALDGEAGSFAFSSSEADEAGTLGLRSRLTPDKRPFGVELDGDLKIVDFKPLYQGKFTLTENKPAEAQKTQDKSAALRVTGEFELTNERIRVPDYRLEIGPKDDPYLVTGEATLDTGKEQEFLLLADGQQIDVSRIGNAGATGKTGRDPAISVRQRLAAMMAIAADIPIPQVPGRASLKLPAIVIGDTTVRDVRLDLRPDGAGWMVDNVVAQLPGRTQFEAKGRLQLNGHRAFRGEMLVASNQPSGLATWLAGSVDPAIRKLKTAGFSATVNLTDTLQEFERLEVAAGPAVLRGRIERQAPEGAPPNLSLQLKGNSIDLEALQALAGLVAGDASTATLLSHTIAADLSAEHFSAFGEEASDVQLVATLKNGQLQAERVSIGDIAGTQLALSGRMSGEMTAPVISAKMKLASPDITPFLKMIERHAAAHPALERLVKGGPYYSDAALDLTLSAGSQDGKAPVTFGIIGTANGTKIAANYQAPDIAQALTGQGILLEATMENPSTPVLLGQIGFDPLPFDADKNAILSVKLQGTDGQKANAGLTFTTARTALSANGDIDLSRDNFLSGQSKITLDSQDFEPFLLLQGIGLPQMGSGLPLALKADVATTPDAVTLSAIDGKADGNAFSGTFAVDRKTPGKATGQIALDTLDLAWLGEGILGPVQDAASGDLSSAPVVQPAWSGLDVAVDVSAKRFWPGVYSAVSDMSGKFVWKGDQIEINTLAGGWLGGKVEGRLLLGNGDGSGFFQTRLDLKDGDLDAAAWKTGGAAVAAGKFDLSLAMEASGKTARAMAESASGSGTATLRDTVVHGLNTAALPAIMAAADHLQGEITPDKVRPLAEKEILSGQAALGAVTVPFSIAGGTLRAQNVTAGDAAAALSGNLEISFPDERMKAGLTVDLRPGEEALTGAEAQVRLDYAGLLHAPGLTFDAADLSNFLSLRAFERERRRVETLQANVLEKQRLRREVALYKANALEREAARLRAVEEQRQRQLAAEEAARQKAEAEAKAQAEKKAAEDAAAAKKAAQDAAAAKAAEEAARKAAEQKSQTLLPVDPTGGVLRGDALAAPQETQGGASQQPAQQQPAVRIPQQGLDFEMLPGVTRP</sequence>
<dbReference type="InterPro" id="IPR007844">
    <property type="entry name" value="AsmA"/>
</dbReference>
<feature type="domain" description="AsmA" evidence="2">
    <location>
        <begin position="5"/>
        <end position="166"/>
    </location>
</feature>
<feature type="compositionally biased region" description="Basic and acidic residues" evidence="1">
    <location>
        <begin position="1212"/>
        <end position="1222"/>
    </location>
</feature>
<comment type="caution">
    <text evidence="3">The sequence shown here is derived from an EMBL/GenBank/DDBJ whole genome shotgun (WGS) entry which is preliminary data.</text>
</comment>
<proteinExistence type="predicted"/>
<evidence type="ECO:0000259" key="2">
    <source>
        <dbReference type="Pfam" id="PF05170"/>
    </source>
</evidence>
<dbReference type="GO" id="GO:0005886">
    <property type="term" value="C:plasma membrane"/>
    <property type="evidence" value="ECO:0007669"/>
    <property type="project" value="TreeGrafter"/>
</dbReference>